<gene>
    <name evidence="5" type="ORF">METZ01_LOCUS98027</name>
</gene>
<keyword evidence="3" id="KW-0732">Signal</keyword>
<dbReference type="SUPFAM" id="SSF53850">
    <property type="entry name" value="Periplasmic binding protein-like II"/>
    <property type="match status" value="1"/>
</dbReference>
<accession>A0A381VZV2</accession>
<keyword evidence="4" id="KW-0574">Periplasm</keyword>
<evidence type="ECO:0000256" key="1">
    <source>
        <dbReference type="ARBA" id="ARBA00004418"/>
    </source>
</evidence>
<dbReference type="PANTHER" id="PTHR30222:SF17">
    <property type="entry name" value="SPERMIDINE_PUTRESCINE-BINDING PERIPLASMIC PROTEIN"/>
    <property type="match status" value="1"/>
</dbReference>
<dbReference type="GO" id="GO:0042597">
    <property type="term" value="C:periplasmic space"/>
    <property type="evidence" value="ECO:0007669"/>
    <property type="project" value="UniProtKB-SubCell"/>
</dbReference>
<dbReference type="GO" id="GO:0015846">
    <property type="term" value="P:polyamine transport"/>
    <property type="evidence" value="ECO:0007669"/>
    <property type="project" value="InterPro"/>
</dbReference>
<name>A0A381VZV2_9ZZZZ</name>
<dbReference type="EMBL" id="UINC01010128">
    <property type="protein sequence ID" value="SVA45173.1"/>
    <property type="molecule type" value="Genomic_DNA"/>
</dbReference>
<dbReference type="Gene3D" id="3.40.190.10">
    <property type="entry name" value="Periplasmic binding protein-like II"/>
    <property type="match status" value="2"/>
</dbReference>
<evidence type="ECO:0000256" key="4">
    <source>
        <dbReference type="ARBA" id="ARBA00022764"/>
    </source>
</evidence>
<proteinExistence type="predicted"/>
<dbReference type="GO" id="GO:0019808">
    <property type="term" value="F:polyamine binding"/>
    <property type="evidence" value="ECO:0007669"/>
    <property type="project" value="InterPro"/>
</dbReference>
<dbReference type="Pfam" id="PF13416">
    <property type="entry name" value="SBP_bac_8"/>
    <property type="match status" value="1"/>
</dbReference>
<protein>
    <submittedName>
        <fullName evidence="5">Uncharacterized protein</fullName>
    </submittedName>
</protein>
<sequence>MKIIRDILISTLFFVSFAVNAEEAHLFTWVDQDDVPFIQHYIDKYGAEPKTSVFEDEDEAFAKLRAGYSADVYGPCSYEIPRWRDAGLIQPIDVSKLEYWEKIPESLRNMPGVYDDKGQVWFIPHLFGNTSVIVNTKLAPEYAGDKNSWDILWDPKYKGRVGILAGAVDTIPLVAAHIGVNAYDMTDSEWETVKVKLRELVDQARIITNVTGELESAMAQGEVVAVEAWNDSYNNLIWDEQFTDPVEYMQPIDQKIFSWVCGFALSSTAGNEAPIEKAYALIDSGLSIQAAQFLIEDWGYAPANADGFGVASEEALELIIVDTSDVDAWLANTIFQEVMPNLDKIVEEWELIRAKVD</sequence>
<dbReference type="AlphaFoldDB" id="A0A381VZV2"/>
<evidence type="ECO:0000313" key="5">
    <source>
        <dbReference type="EMBL" id="SVA45173.1"/>
    </source>
</evidence>
<dbReference type="InterPro" id="IPR001188">
    <property type="entry name" value="Sperm_putr-bd"/>
</dbReference>
<dbReference type="PRINTS" id="PR00909">
    <property type="entry name" value="SPERMDNBNDNG"/>
</dbReference>
<evidence type="ECO:0000256" key="2">
    <source>
        <dbReference type="ARBA" id="ARBA00022448"/>
    </source>
</evidence>
<comment type="subcellular location">
    <subcellularLocation>
        <location evidence="1">Periplasm</location>
    </subcellularLocation>
</comment>
<organism evidence="5">
    <name type="scientific">marine metagenome</name>
    <dbReference type="NCBI Taxonomy" id="408172"/>
    <lineage>
        <taxon>unclassified sequences</taxon>
        <taxon>metagenomes</taxon>
        <taxon>ecological metagenomes</taxon>
    </lineage>
</organism>
<evidence type="ECO:0000256" key="3">
    <source>
        <dbReference type="ARBA" id="ARBA00022729"/>
    </source>
</evidence>
<dbReference type="InterPro" id="IPR006059">
    <property type="entry name" value="SBP"/>
</dbReference>
<dbReference type="PANTHER" id="PTHR30222">
    <property type="entry name" value="SPERMIDINE/PUTRESCINE-BINDING PERIPLASMIC PROTEIN"/>
    <property type="match status" value="1"/>
</dbReference>
<reference evidence="5" key="1">
    <citation type="submission" date="2018-05" db="EMBL/GenBank/DDBJ databases">
        <authorList>
            <person name="Lanie J.A."/>
            <person name="Ng W.-L."/>
            <person name="Kazmierczak K.M."/>
            <person name="Andrzejewski T.M."/>
            <person name="Davidsen T.M."/>
            <person name="Wayne K.J."/>
            <person name="Tettelin H."/>
            <person name="Glass J.I."/>
            <person name="Rusch D."/>
            <person name="Podicherti R."/>
            <person name="Tsui H.-C.T."/>
            <person name="Winkler M.E."/>
        </authorList>
    </citation>
    <scope>NUCLEOTIDE SEQUENCE</scope>
</reference>
<keyword evidence="2" id="KW-0813">Transport</keyword>